<evidence type="ECO:0000313" key="2">
    <source>
        <dbReference type="EMBL" id="VDH99270.1"/>
    </source>
</evidence>
<dbReference type="InterPro" id="IPR043502">
    <property type="entry name" value="DNA/RNA_pol_sf"/>
</dbReference>
<proteinExistence type="predicted"/>
<dbReference type="OrthoDB" id="6065593at2759"/>
<protein>
    <recommendedName>
        <fullName evidence="4">Reverse transcriptase/retrotransposon-derived protein RNase H-like domain-containing protein</fullName>
    </recommendedName>
</protein>
<dbReference type="Proteomes" id="UP000596742">
    <property type="component" value="Unassembled WGS sequence"/>
</dbReference>
<gene>
    <name evidence="2" type="ORF">MGAL_10B022330</name>
</gene>
<evidence type="ECO:0000256" key="1">
    <source>
        <dbReference type="SAM" id="MobiDB-lite"/>
    </source>
</evidence>
<evidence type="ECO:0000313" key="3">
    <source>
        <dbReference type="Proteomes" id="UP000596742"/>
    </source>
</evidence>
<feature type="region of interest" description="Disordered" evidence="1">
    <location>
        <begin position="124"/>
        <end position="148"/>
    </location>
</feature>
<dbReference type="AlphaFoldDB" id="A0A8B6C4E2"/>
<organism evidence="2 3">
    <name type="scientific">Mytilus galloprovincialis</name>
    <name type="common">Mediterranean mussel</name>
    <dbReference type="NCBI Taxonomy" id="29158"/>
    <lineage>
        <taxon>Eukaryota</taxon>
        <taxon>Metazoa</taxon>
        <taxon>Spiralia</taxon>
        <taxon>Lophotrochozoa</taxon>
        <taxon>Mollusca</taxon>
        <taxon>Bivalvia</taxon>
        <taxon>Autobranchia</taxon>
        <taxon>Pteriomorphia</taxon>
        <taxon>Mytilida</taxon>
        <taxon>Mytiloidea</taxon>
        <taxon>Mytilidae</taxon>
        <taxon>Mytilinae</taxon>
        <taxon>Mytilus</taxon>
    </lineage>
</organism>
<evidence type="ECO:0008006" key="4">
    <source>
        <dbReference type="Google" id="ProtNLM"/>
    </source>
</evidence>
<dbReference type="Gene3D" id="3.10.10.10">
    <property type="entry name" value="HIV Type 1 Reverse Transcriptase, subunit A, domain 1"/>
    <property type="match status" value="1"/>
</dbReference>
<keyword evidence="3" id="KW-1185">Reference proteome</keyword>
<accession>A0A8B6C4E2</accession>
<name>A0A8B6C4E2_MYTGA</name>
<dbReference type="EMBL" id="UYJE01001118">
    <property type="protein sequence ID" value="VDH99270.1"/>
    <property type="molecule type" value="Genomic_DNA"/>
</dbReference>
<comment type="caution">
    <text evidence="2">The sequence shown here is derived from an EMBL/GenBank/DDBJ whole genome shotgun (WGS) entry which is preliminary data.</text>
</comment>
<dbReference type="SUPFAM" id="SSF56672">
    <property type="entry name" value="DNA/RNA polymerases"/>
    <property type="match status" value="1"/>
</dbReference>
<sequence length="290" mass="33195">MKLSRGQILEDFYGQIVEKAQILKKKDHEILSQFIKGLPEQLAFFVRAGTHKDSVSALAAAKMGEAYGYRKNDEAPGHYRANCNWNGHGEISPTMQSVNFVSNSVMVLFSVTIIVIRGNQSNPGVIGHAPSGRSSIGARKRSPPQSRQREEINYVNYSTDTEDCEFTDENLTSFKSQFYSYAHQGEETESKFLSNFELPKHLSTDEQRQISQFLIQYKDLFVTDENPRLGYTELVKHNICLKPDFKPKHQQPYRLSPDKKNVLRDHLDELLKQGIISPVQEPKIYRLLVR</sequence>
<reference evidence="2" key="1">
    <citation type="submission" date="2018-11" db="EMBL/GenBank/DDBJ databases">
        <authorList>
            <person name="Alioto T."/>
            <person name="Alioto T."/>
        </authorList>
    </citation>
    <scope>NUCLEOTIDE SEQUENCE</scope>
</reference>